<keyword evidence="2" id="KW-1185">Reference proteome</keyword>
<dbReference type="AlphaFoldDB" id="A0A9X9LQ47"/>
<sequence>PSPRNQSRCAGFRWELPAYPHLTTLLHSGSKRPEVWKSAFGNQLVPGHQFKKYRRPIGCKVTSMPG</sequence>
<dbReference type="Proteomes" id="UP000269945">
    <property type="component" value="Unassembled WGS sequence"/>
</dbReference>
<proteinExistence type="predicted"/>
<evidence type="ECO:0000313" key="2">
    <source>
        <dbReference type="Proteomes" id="UP000269945"/>
    </source>
</evidence>
<protein>
    <submittedName>
        <fullName evidence="1">Uncharacterized protein</fullName>
    </submittedName>
</protein>
<organism evidence="1 2">
    <name type="scientific">Gulo gulo</name>
    <name type="common">Wolverine</name>
    <name type="synonym">Gluton</name>
    <dbReference type="NCBI Taxonomy" id="48420"/>
    <lineage>
        <taxon>Eukaryota</taxon>
        <taxon>Metazoa</taxon>
        <taxon>Chordata</taxon>
        <taxon>Craniata</taxon>
        <taxon>Vertebrata</taxon>
        <taxon>Euteleostomi</taxon>
        <taxon>Mammalia</taxon>
        <taxon>Eutheria</taxon>
        <taxon>Laurasiatheria</taxon>
        <taxon>Carnivora</taxon>
        <taxon>Caniformia</taxon>
        <taxon>Musteloidea</taxon>
        <taxon>Mustelidae</taxon>
        <taxon>Guloninae</taxon>
        <taxon>Gulo</taxon>
    </lineage>
</organism>
<name>A0A9X9LQ47_GULGU</name>
<evidence type="ECO:0000313" key="1">
    <source>
        <dbReference type="EMBL" id="VCW78813.1"/>
    </source>
</evidence>
<gene>
    <name evidence="1" type="ORF">BN2614_LOCUS1</name>
</gene>
<reference evidence="1 2" key="1">
    <citation type="submission" date="2018-10" db="EMBL/GenBank/DDBJ databases">
        <authorList>
            <person name="Ekblom R."/>
            <person name="Jareborg N."/>
        </authorList>
    </citation>
    <scope>NUCLEOTIDE SEQUENCE [LARGE SCALE GENOMIC DNA]</scope>
    <source>
        <tissue evidence="1">Muscle</tissue>
    </source>
</reference>
<dbReference type="EMBL" id="CYRY02010767">
    <property type="protein sequence ID" value="VCW78813.1"/>
    <property type="molecule type" value="Genomic_DNA"/>
</dbReference>
<accession>A0A9X9LQ47</accession>
<feature type="non-terminal residue" evidence="1">
    <location>
        <position position="1"/>
    </location>
</feature>
<comment type="caution">
    <text evidence="1">The sequence shown here is derived from an EMBL/GenBank/DDBJ whole genome shotgun (WGS) entry which is preliminary data.</text>
</comment>